<name>A0A8J3KS06_9ACTN</name>
<evidence type="ECO:0000313" key="2">
    <source>
        <dbReference type="Proteomes" id="UP000630887"/>
    </source>
</evidence>
<organism evidence="1 2">
    <name type="scientific">Catellatospora coxensis</name>
    <dbReference type="NCBI Taxonomy" id="310354"/>
    <lineage>
        <taxon>Bacteria</taxon>
        <taxon>Bacillati</taxon>
        <taxon>Actinomycetota</taxon>
        <taxon>Actinomycetes</taxon>
        <taxon>Micromonosporales</taxon>
        <taxon>Micromonosporaceae</taxon>
        <taxon>Catellatospora</taxon>
    </lineage>
</organism>
<evidence type="ECO:0000313" key="1">
    <source>
        <dbReference type="EMBL" id="GIG03944.1"/>
    </source>
</evidence>
<gene>
    <name evidence="1" type="ORF">Cco03nite_06440</name>
</gene>
<accession>A0A8J3KS06</accession>
<comment type="caution">
    <text evidence="1">The sequence shown here is derived from an EMBL/GenBank/DDBJ whole genome shotgun (WGS) entry which is preliminary data.</text>
</comment>
<sequence length="174" mass="19611">MPIDRPTLPRVPTWAAVTALVLAALLGCCPPARPWTWFGEDRQYPHADGFFHISRGDDDLEEDLLPIYGVELPCGVADVRYGNLQEPINELYVRFVASMACLDAFRADYGLSPVDWEDPSAPDMYGWHISTSAKMYSGDYDDNHLYLYVEDTQTPPVAYLVLQRWGPPKDSVGR</sequence>
<reference evidence="1 2" key="1">
    <citation type="submission" date="2021-01" db="EMBL/GenBank/DDBJ databases">
        <title>Whole genome shotgun sequence of Catellatospora coxensis NBRC 107359.</title>
        <authorList>
            <person name="Komaki H."/>
            <person name="Tamura T."/>
        </authorList>
    </citation>
    <scope>NUCLEOTIDE SEQUENCE [LARGE SCALE GENOMIC DNA]</scope>
    <source>
        <strain evidence="1 2">NBRC 107359</strain>
    </source>
</reference>
<dbReference type="PROSITE" id="PS51257">
    <property type="entry name" value="PROKAR_LIPOPROTEIN"/>
    <property type="match status" value="1"/>
</dbReference>
<dbReference type="Proteomes" id="UP000630887">
    <property type="component" value="Unassembled WGS sequence"/>
</dbReference>
<keyword evidence="2" id="KW-1185">Reference proteome</keyword>
<dbReference type="RefSeq" id="WP_203688404.1">
    <property type="nucleotide sequence ID" value="NZ_BAAALC010000049.1"/>
</dbReference>
<protein>
    <submittedName>
        <fullName evidence="1">Uncharacterized protein</fullName>
    </submittedName>
</protein>
<proteinExistence type="predicted"/>
<dbReference type="EMBL" id="BONI01000004">
    <property type="protein sequence ID" value="GIG03944.1"/>
    <property type="molecule type" value="Genomic_DNA"/>
</dbReference>
<dbReference type="AlphaFoldDB" id="A0A8J3KS06"/>